<sequence length="508" mass="55533">MSSTLEHPLLGHVNGLKAETPGVVQYLGIPPSVIRAPLACDIEFGLIQKALDNREDLPISDLDGLNLDIVVPEVAVKENHASLPVLVWIHGGGFIIGDTGLPHANLAPIVAYSQSIGKPIIGVAINYRLGIPGFLDSEELRATGAPANRGILDQKTALQWLRQNIRGFGGDPDRITAMGQSAGASSVLHLQDLESPEDRLFHRAICLGGNRLAVPASPKHVAQDAYKAVLQCFGIDSTLSSEDQVAALTLIPPEELLSKVPMSIPLQPVVETDQLASFPAVERQITSAQHRIPLMIGSADFDAVIFEVLGLFAGRDEGSIGQEFVEYFIKTVPAAHHDKVKSLLSLYGISTTGSEVDDQIRIRILQFGTDLKYFASSKHYASFWPAESWLYYFNESNPWDGPHQGRSCHCLDIAYLFLNYNNVMNQDQKETAMKFARDVVEFTNGEAPWAEFKSSGKIRVYGSHLENKGAEMNAKELKKGPSSEVQALWGDIGLDNLARAWDAYSARK</sequence>
<comment type="caution">
    <text evidence="2">The sequence shown here is derived from an EMBL/GenBank/DDBJ whole genome shotgun (WGS) entry which is preliminary data.</text>
</comment>
<protein>
    <submittedName>
        <fullName evidence="2">Para-nitrobenzyl esterase</fullName>
    </submittedName>
</protein>
<keyword evidence="3" id="KW-1185">Reference proteome</keyword>
<dbReference type="AlphaFoldDB" id="A0A9P5DT36"/>
<dbReference type="InterPro" id="IPR002018">
    <property type="entry name" value="CarbesteraseB"/>
</dbReference>
<dbReference type="PANTHER" id="PTHR43142">
    <property type="entry name" value="CARBOXYLIC ESTER HYDROLASE"/>
    <property type="match status" value="1"/>
</dbReference>
<gene>
    <name evidence="2" type="ORF">FBEOM_12748</name>
</gene>
<accession>A0A9P5DT36</accession>
<organism evidence="2 3">
    <name type="scientific">Fusarium beomiforme</name>
    <dbReference type="NCBI Taxonomy" id="44412"/>
    <lineage>
        <taxon>Eukaryota</taxon>
        <taxon>Fungi</taxon>
        <taxon>Dikarya</taxon>
        <taxon>Ascomycota</taxon>
        <taxon>Pezizomycotina</taxon>
        <taxon>Sordariomycetes</taxon>
        <taxon>Hypocreomycetidae</taxon>
        <taxon>Hypocreales</taxon>
        <taxon>Nectriaceae</taxon>
        <taxon>Fusarium</taxon>
        <taxon>Fusarium burgessii species complex</taxon>
    </lineage>
</organism>
<dbReference type="Pfam" id="PF00135">
    <property type="entry name" value="COesterase"/>
    <property type="match status" value="1"/>
</dbReference>
<dbReference type="PANTHER" id="PTHR43142:SF11">
    <property type="entry name" value="CARBOXYLIC ESTER HYDROLASE"/>
    <property type="match status" value="1"/>
</dbReference>
<feature type="domain" description="Carboxylesterase type B" evidence="1">
    <location>
        <begin position="61"/>
        <end position="441"/>
    </location>
</feature>
<evidence type="ECO:0000313" key="3">
    <source>
        <dbReference type="Proteomes" id="UP000730481"/>
    </source>
</evidence>
<dbReference type="Gene3D" id="3.40.50.1820">
    <property type="entry name" value="alpha/beta hydrolase"/>
    <property type="match status" value="1"/>
</dbReference>
<proteinExistence type="predicted"/>
<dbReference type="SUPFAM" id="SSF53474">
    <property type="entry name" value="alpha/beta-Hydrolases"/>
    <property type="match status" value="1"/>
</dbReference>
<dbReference type="Proteomes" id="UP000730481">
    <property type="component" value="Unassembled WGS sequence"/>
</dbReference>
<dbReference type="InterPro" id="IPR029058">
    <property type="entry name" value="AB_hydrolase_fold"/>
</dbReference>
<evidence type="ECO:0000313" key="2">
    <source>
        <dbReference type="EMBL" id="KAF4333433.1"/>
    </source>
</evidence>
<reference evidence="2" key="1">
    <citation type="journal article" date="2017" name="Mycologia">
        <title>Fusarium algeriense, sp. nov., a novel toxigenic crown rot pathogen of durum wheat from Algeria is nested in the Fusarium burgessii species complex.</title>
        <authorList>
            <person name="Laraba I."/>
            <person name="Keddad A."/>
            <person name="Boureghda H."/>
            <person name="Abdallah N."/>
            <person name="Vaughan M.M."/>
            <person name="Proctor R.H."/>
            <person name="Busman M."/>
            <person name="O'Donnell K."/>
        </authorList>
    </citation>
    <scope>NUCLEOTIDE SEQUENCE</scope>
    <source>
        <strain evidence="2">NRRL 25174</strain>
    </source>
</reference>
<evidence type="ECO:0000259" key="1">
    <source>
        <dbReference type="Pfam" id="PF00135"/>
    </source>
</evidence>
<dbReference type="OrthoDB" id="408631at2759"/>
<reference evidence="2" key="2">
    <citation type="submission" date="2020-02" db="EMBL/GenBank/DDBJ databases">
        <title>Identification and distribution of gene clusters putatively required for synthesis of sphingolipid metabolism inhibitors in phylogenetically diverse species of the filamentous fungus Fusarium.</title>
        <authorList>
            <person name="Kim H.-S."/>
            <person name="Busman M."/>
            <person name="Brown D.W."/>
            <person name="Divon H."/>
            <person name="Uhlig S."/>
            <person name="Proctor R.H."/>
        </authorList>
    </citation>
    <scope>NUCLEOTIDE SEQUENCE</scope>
    <source>
        <strain evidence="2">NRRL 25174</strain>
    </source>
</reference>
<name>A0A9P5DT36_9HYPO</name>
<dbReference type="EMBL" id="PVQB02000840">
    <property type="protein sequence ID" value="KAF4333433.1"/>
    <property type="molecule type" value="Genomic_DNA"/>
</dbReference>